<dbReference type="OrthoDB" id="10058657at2759"/>
<dbReference type="Proteomes" id="UP000663872">
    <property type="component" value="Unassembled WGS sequence"/>
</dbReference>
<proteinExistence type="predicted"/>
<evidence type="ECO:0000313" key="8">
    <source>
        <dbReference type="Proteomes" id="UP000663873"/>
    </source>
</evidence>
<evidence type="ECO:0000259" key="1">
    <source>
        <dbReference type="Pfam" id="PF26215"/>
    </source>
</evidence>
<dbReference type="EMBL" id="CAJOBR010001997">
    <property type="protein sequence ID" value="CAF4650212.1"/>
    <property type="molecule type" value="Genomic_DNA"/>
</dbReference>
<organism evidence="2 7">
    <name type="scientific">Rotaria socialis</name>
    <dbReference type="NCBI Taxonomy" id="392032"/>
    <lineage>
        <taxon>Eukaryota</taxon>
        <taxon>Metazoa</taxon>
        <taxon>Spiralia</taxon>
        <taxon>Gnathifera</taxon>
        <taxon>Rotifera</taxon>
        <taxon>Eurotatoria</taxon>
        <taxon>Bdelloidea</taxon>
        <taxon>Philodinida</taxon>
        <taxon>Philodinidae</taxon>
        <taxon>Rotaria</taxon>
    </lineage>
</organism>
<accession>A0A817RIC8</accession>
<dbReference type="EMBL" id="CAJOBQ010003217">
    <property type="protein sequence ID" value="CAF4598657.1"/>
    <property type="molecule type" value="Genomic_DNA"/>
</dbReference>
<evidence type="ECO:0000313" key="4">
    <source>
        <dbReference type="EMBL" id="CAF4480823.1"/>
    </source>
</evidence>
<dbReference type="AlphaFoldDB" id="A0A817RIC8"/>
<dbReference type="Proteomes" id="UP000663825">
    <property type="component" value="Unassembled WGS sequence"/>
</dbReference>
<sequence>MLTREKIQLAYLYFIHKPHKAGTPLRLIVSSVNIPTTGISKFLYKLIQPIFDNYARSTTTINEVDLIQRLEANKIHGYVEDIFFTVNDSLESVDQTLDEANSFHPNIKLVRQISRSIPFLDLFIENSKGALKTSVHHKEAAEPYVVPFGSHNSGHVFRNTVDAAITRIVCYSTTLAQFEEKIRQMTLMFLYNEYPRRHNDRRLTTLFSKYLNKNFILSIVNNSDDFGYLRHQFLITSTDTATKSITTDHQTHDKKKTKSVCTTCIQ</sequence>
<dbReference type="Proteomes" id="UP000663862">
    <property type="component" value="Unassembled WGS sequence"/>
</dbReference>
<evidence type="ECO:0000313" key="5">
    <source>
        <dbReference type="EMBL" id="CAF4598657.1"/>
    </source>
</evidence>
<evidence type="ECO:0000313" key="7">
    <source>
        <dbReference type="Proteomes" id="UP000663825"/>
    </source>
</evidence>
<reference evidence="2" key="1">
    <citation type="submission" date="2021-02" db="EMBL/GenBank/DDBJ databases">
        <authorList>
            <person name="Nowell W R."/>
        </authorList>
    </citation>
    <scope>NUCLEOTIDE SEQUENCE</scope>
</reference>
<name>A0A817RIC8_9BILA</name>
<protein>
    <recommendedName>
        <fullName evidence="1">Helix-turn-helix domain-containing protein</fullName>
    </recommendedName>
</protein>
<comment type="caution">
    <text evidence="2">The sequence shown here is derived from an EMBL/GenBank/DDBJ whole genome shotgun (WGS) entry which is preliminary data.</text>
</comment>
<dbReference type="PANTHER" id="PTHR21301">
    <property type="entry name" value="REVERSE TRANSCRIPTASE"/>
    <property type="match status" value="1"/>
</dbReference>
<evidence type="ECO:0000313" key="6">
    <source>
        <dbReference type="EMBL" id="CAF4650212.1"/>
    </source>
</evidence>
<dbReference type="EMBL" id="CAJNYT010004730">
    <property type="protein sequence ID" value="CAF3684452.1"/>
    <property type="molecule type" value="Genomic_DNA"/>
</dbReference>
<dbReference type="InterPro" id="IPR058912">
    <property type="entry name" value="HTH_animal"/>
</dbReference>
<feature type="domain" description="Helix-turn-helix" evidence="1">
    <location>
        <begin position="144"/>
        <end position="202"/>
    </location>
</feature>
<evidence type="ECO:0000313" key="3">
    <source>
        <dbReference type="EMBL" id="CAF3684452.1"/>
    </source>
</evidence>
<keyword evidence="8" id="KW-1185">Reference proteome</keyword>
<dbReference type="EMBL" id="CAJNXB010002431">
    <property type="protein sequence ID" value="CAF3245211.1"/>
    <property type="molecule type" value="Genomic_DNA"/>
</dbReference>
<dbReference type="Pfam" id="PF26215">
    <property type="entry name" value="HTH_animal"/>
    <property type="match status" value="1"/>
</dbReference>
<dbReference type="PANTHER" id="PTHR21301:SF10">
    <property type="entry name" value="REVERSE TRANSCRIPTASE DOMAIN-CONTAINING PROTEIN"/>
    <property type="match status" value="1"/>
</dbReference>
<evidence type="ECO:0000313" key="2">
    <source>
        <dbReference type="EMBL" id="CAF3245211.1"/>
    </source>
</evidence>
<dbReference type="Proteomes" id="UP000663848">
    <property type="component" value="Unassembled WGS sequence"/>
</dbReference>
<dbReference type="Proteomes" id="UP000663873">
    <property type="component" value="Unassembled WGS sequence"/>
</dbReference>
<gene>
    <name evidence="3" type="ORF">GRG538_LOCUS27248</name>
    <name evidence="6" type="ORF">QYT958_LOCUS14767</name>
    <name evidence="2" type="ORF">TIS948_LOCUS14876</name>
    <name evidence="5" type="ORF">TSG867_LOCUS27678</name>
    <name evidence="4" type="ORF">UJA718_LOCUS24910</name>
</gene>
<dbReference type="EMBL" id="CAJOBP010005907">
    <property type="protein sequence ID" value="CAF4480823.1"/>
    <property type="molecule type" value="Genomic_DNA"/>
</dbReference>